<dbReference type="RefSeq" id="WP_116009362.1">
    <property type="nucleotide sequence ID" value="NZ_QUOU01000001.1"/>
</dbReference>
<gene>
    <name evidence="2" type="ORF">DXX93_18285</name>
</gene>
<comment type="caution">
    <text evidence="2">The sequence shown here is derived from an EMBL/GenBank/DDBJ whole genome shotgun (WGS) entry which is preliminary data.</text>
</comment>
<feature type="signal peptide" evidence="1">
    <location>
        <begin position="1"/>
        <end position="19"/>
    </location>
</feature>
<feature type="chain" id="PRO_5017810273" evidence="1">
    <location>
        <begin position="20"/>
        <end position="176"/>
    </location>
</feature>
<dbReference type="Proteomes" id="UP000256478">
    <property type="component" value="Unassembled WGS sequence"/>
</dbReference>
<dbReference type="EMBL" id="QUOU01000001">
    <property type="protein sequence ID" value="REL28324.1"/>
    <property type="molecule type" value="Genomic_DNA"/>
</dbReference>
<evidence type="ECO:0000256" key="1">
    <source>
        <dbReference type="SAM" id="SignalP"/>
    </source>
</evidence>
<proteinExistence type="predicted"/>
<name>A0A3E0TV45_9GAMM</name>
<accession>A0A3E0TV45</accession>
<keyword evidence="1" id="KW-0732">Signal</keyword>
<dbReference type="OrthoDB" id="6365247at2"/>
<organism evidence="2 3">
    <name type="scientific">Thalassotalea euphylliae</name>
    <dbReference type="NCBI Taxonomy" id="1655234"/>
    <lineage>
        <taxon>Bacteria</taxon>
        <taxon>Pseudomonadati</taxon>
        <taxon>Pseudomonadota</taxon>
        <taxon>Gammaproteobacteria</taxon>
        <taxon>Alteromonadales</taxon>
        <taxon>Colwelliaceae</taxon>
        <taxon>Thalassotalea</taxon>
    </lineage>
</organism>
<sequence>MINKWILSFLLLYCMYSHANVGTLPHSDNVRFFLSANFSLSIAAKCLSGSVLSHMDGQIIKFNESASIATFLINREQDGLPEEFDLHDYPQIILGTKKIDSLPENIKDKFNNSRRELRFALDSPEITEKTSDKYHFYYACNGLQCTTFITRTEVDNELLMINSNGFTKRQIANLME</sequence>
<reference evidence="2 3" key="1">
    <citation type="submission" date="2018-08" db="EMBL/GenBank/DDBJ databases">
        <title>Thalassotalea euphylliae genome.</title>
        <authorList>
            <person name="Summers S."/>
            <person name="Rice S.A."/>
            <person name="Freckelton M.L."/>
            <person name="Nedved B.T."/>
            <person name="Hadfield M.G."/>
        </authorList>
    </citation>
    <scope>NUCLEOTIDE SEQUENCE [LARGE SCALE GENOMIC DNA]</scope>
    <source>
        <strain evidence="2 3">H1</strain>
    </source>
</reference>
<evidence type="ECO:0000313" key="3">
    <source>
        <dbReference type="Proteomes" id="UP000256478"/>
    </source>
</evidence>
<protein>
    <submittedName>
        <fullName evidence="2">Uncharacterized protein</fullName>
    </submittedName>
</protein>
<dbReference type="AlphaFoldDB" id="A0A3E0TV45"/>
<evidence type="ECO:0000313" key="2">
    <source>
        <dbReference type="EMBL" id="REL28324.1"/>
    </source>
</evidence>